<dbReference type="InterPro" id="IPR015415">
    <property type="entry name" value="Spast_Vps4_C"/>
</dbReference>
<comment type="caution">
    <text evidence="9">The sequence shown here is derived from an EMBL/GenBank/DDBJ whole genome shotgun (WGS) entry which is preliminary data.</text>
</comment>
<dbReference type="Pfam" id="PF00004">
    <property type="entry name" value="AAA"/>
    <property type="match status" value="1"/>
</dbReference>
<dbReference type="Pfam" id="PF09336">
    <property type="entry name" value="Vps4_C"/>
    <property type="match status" value="1"/>
</dbReference>
<sequence length="488" mass="54406">MENKFIPQAIEIVTQAINEDNSKNYQEAFRLYKKALEHFMVGVKCAFEVAPFDPAGLWTDAHPLPCCVCRVPDEKNPTSKEIIMKRVEGYMTRAEQLRGMLEKENAPKAVAAAVDMDKGDKEEDDETDAETAKLRGSLASAVVSEKPNVKWDDVAGLDAAKEALKEAVILPARFPQLFTGKRRPWKGILLYGPPGTGKSYLAQAVATEADATFFAVSSSSLVSKWQGESEKLVKNLFEMAREKKPAIIFIDEIDSLCSNRSEGESDSTRRIKNEFLVQMQGMGNNHDGVLVLGATNVPWELDPAMRRRFEKRIYIPLPDIDARKVMLGIHLGDTPNELSDANFTAIADKTDGCSGSDISVLVRDALMEPLRKCQQAQFFTPCNDKAHPVRNGPFMTPCEDDPPCAYCHMKLSSCRPKCADCTAPCRRCGALRMRLYDLPERGYSDEKLRPPMISMSDFTRVLEHSSATVASDELSRFVKWTQEFGQEG</sequence>
<proteinExistence type="inferred from homology"/>
<dbReference type="PANTHER" id="PTHR23074:SF83">
    <property type="entry name" value="VACUOLAR PROTEIN SORTING-ASSOCIATED PROTEIN 4A"/>
    <property type="match status" value="1"/>
</dbReference>
<keyword evidence="4" id="KW-0967">Endosome</keyword>
<dbReference type="SMART" id="SM00382">
    <property type="entry name" value="AAA"/>
    <property type="match status" value="1"/>
</dbReference>
<protein>
    <submittedName>
        <fullName evidence="9">Vacuolar protein sorting-associated protein 4B</fullName>
    </submittedName>
</protein>
<dbReference type="GO" id="GO:0007033">
    <property type="term" value="P:vacuole organization"/>
    <property type="evidence" value="ECO:0007669"/>
    <property type="project" value="TreeGrafter"/>
</dbReference>
<keyword evidence="5" id="KW-0067">ATP-binding</keyword>
<comment type="similarity">
    <text evidence="2">Belongs to the AAA ATPase family.</text>
</comment>
<evidence type="ECO:0000256" key="1">
    <source>
        <dbReference type="ARBA" id="ARBA00004481"/>
    </source>
</evidence>
<dbReference type="InterPro" id="IPR003959">
    <property type="entry name" value="ATPase_AAA_core"/>
</dbReference>
<dbReference type="FunFam" id="3.40.50.300:FF:000043">
    <property type="entry name" value="Vacuolar protein sorting-associated protein 4"/>
    <property type="match status" value="1"/>
</dbReference>
<dbReference type="GO" id="GO:0016197">
    <property type="term" value="P:endosomal transport"/>
    <property type="evidence" value="ECO:0007669"/>
    <property type="project" value="TreeGrafter"/>
</dbReference>
<comment type="subcellular location">
    <subcellularLocation>
        <location evidence="1">Endosome membrane</location>
        <topology evidence="1">Peripheral membrane protein</topology>
    </subcellularLocation>
</comment>
<evidence type="ECO:0000259" key="8">
    <source>
        <dbReference type="SMART" id="SM00745"/>
    </source>
</evidence>
<evidence type="ECO:0000256" key="4">
    <source>
        <dbReference type="ARBA" id="ARBA00022753"/>
    </source>
</evidence>
<keyword evidence="3" id="KW-0547">Nucleotide-binding</keyword>
<feature type="domain" description="AAA+ ATPase" evidence="7">
    <location>
        <begin position="184"/>
        <end position="319"/>
    </location>
</feature>
<evidence type="ECO:0000256" key="6">
    <source>
        <dbReference type="ARBA" id="ARBA00023136"/>
    </source>
</evidence>
<reference evidence="9" key="1">
    <citation type="submission" date="2021-02" db="EMBL/GenBank/DDBJ databases">
        <authorList>
            <person name="Palmer J.M."/>
        </authorList>
    </citation>
    <scope>NUCLEOTIDE SEQUENCE</scope>
    <source>
        <strain evidence="9">SCRP734</strain>
    </source>
</reference>
<accession>A0A8T1WJC9</accession>
<dbReference type="SMART" id="SM00745">
    <property type="entry name" value="MIT"/>
    <property type="match status" value="1"/>
</dbReference>
<name>A0A8T1WJC9_9STRA</name>
<dbReference type="InterPro" id="IPR050304">
    <property type="entry name" value="MT-severing_AAA_ATPase"/>
</dbReference>
<evidence type="ECO:0000256" key="5">
    <source>
        <dbReference type="ARBA" id="ARBA00022840"/>
    </source>
</evidence>
<dbReference type="FunFam" id="1.10.8.60:FF:000015">
    <property type="entry name" value="vacuolar protein sorting-associated protein 4A"/>
    <property type="match status" value="1"/>
</dbReference>
<gene>
    <name evidence="9" type="primary">VPS4B</name>
    <name evidence="9" type="ORF">PHYPSEUDO_007363</name>
</gene>
<dbReference type="InterPro" id="IPR041569">
    <property type="entry name" value="AAA_lid_3"/>
</dbReference>
<dbReference type="GO" id="GO:0016887">
    <property type="term" value="F:ATP hydrolysis activity"/>
    <property type="evidence" value="ECO:0007669"/>
    <property type="project" value="InterPro"/>
</dbReference>
<keyword evidence="6" id="KW-0472">Membrane</keyword>
<dbReference type="AlphaFoldDB" id="A0A8T1WJC9"/>
<dbReference type="Proteomes" id="UP000694044">
    <property type="component" value="Unassembled WGS sequence"/>
</dbReference>
<dbReference type="InterPro" id="IPR007330">
    <property type="entry name" value="MIT_dom"/>
</dbReference>
<dbReference type="PANTHER" id="PTHR23074">
    <property type="entry name" value="AAA DOMAIN-CONTAINING"/>
    <property type="match status" value="1"/>
</dbReference>
<dbReference type="EMBL" id="JAGDFM010000003">
    <property type="protein sequence ID" value="KAG7393526.1"/>
    <property type="molecule type" value="Genomic_DNA"/>
</dbReference>
<evidence type="ECO:0000313" key="10">
    <source>
        <dbReference type="Proteomes" id="UP000694044"/>
    </source>
</evidence>
<dbReference type="GO" id="GO:0010008">
    <property type="term" value="C:endosome membrane"/>
    <property type="evidence" value="ECO:0007669"/>
    <property type="project" value="UniProtKB-SubCell"/>
</dbReference>
<dbReference type="OrthoDB" id="29072at2759"/>
<dbReference type="CDD" id="cd19521">
    <property type="entry name" value="RecA-like_VPS4"/>
    <property type="match status" value="1"/>
</dbReference>
<dbReference type="GO" id="GO:0005524">
    <property type="term" value="F:ATP binding"/>
    <property type="evidence" value="ECO:0007669"/>
    <property type="project" value="UniProtKB-KW"/>
</dbReference>
<evidence type="ECO:0000313" key="9">
    <source>
        <dbReference type="EMBL" id="KAG7393526.1"/>
    </source>
</evidence>
<evidence type="ECO:0000256" key="3">
    <source>
        <dbReference type="ARBA" id="ARBA00022741"/>
    </source>
</evidence>
<dbReference type="Pfam" id="PF17862">
    <property type="entry name" value="AAA_lid_3"/>
    <property type="match status" value="1"/>
</dbReference>
<evidence type="ECO:0000256" key="2">
    <source>
        <dbReference type="ARBA" id="ARBA00006914"/>
    </source>
</evidence>
<feature type="domain" description="MIT" evidence="8">
    <location>
        <begin position="2"/>
        <end position="107"/>
    </location>
</feature>
<dbReference type="InterPro" id="IPR003593">
    <property type="entry name" value="AAA+_ATPase"/>
</dbReference>
<evidence type="ECO:0000259" key="7">
    <source>
        <dbReference type="SMART" id="SM00382"/>
    </source>
</evidence>
<dbReference type="Pfam" id="PF04212">
    <property type="entry name" value="MIT"/>
    <property type="match status" value="1"/>
</dbReference>
<keyword evidence="10" id="KW-1185">Reference proteome</keyword>
<organism evidence="9 10">
    <name type="scientific">Phytophthora pseudosyringae</name>
    <dbReference type="NCBI Taxonomy" id="221518"/>
    <lineage>
        <taxon>Eukaryota</taxon>
        <taxon>Sar</taxon>
        <taxon>Stramenopiles</taxon>
        <taxon>Oomycota</taxon>
        <taxon>Peronosporomycetes</taxon>
        <taxon>Peronosporales</taxon>
        <taxon>Peronosporaceae</taxon>
        <taxon>Phytophthora</taxon>
    </lineage>
</organism>